<dbReference type="InterPro" id="IPR005119">
    <property type="entry name" value="LysR_subst-bd"/>
</dbReference>
<keyword evidence="7" id="KW-1185">Reference proteome</keyword>
<comment type="caution">
    <text evidence="6">The sequence shown here is derived from an EMBL/GenBank/DDBJ whole genome shotgun (WGS) entry which is preliminary data.</text>
</comment>
<evidence type="ECO:0000256" key="4">
    <source>
        <dbReference type="ARBA" id="ARBA00023163"/>
    </source>
</evidence>
<dbReference type="Gene3D" id="1.10.10.10">
    <property type="entry name" value="Winged helix-like DNA-binding domain superfamily/Winged helix DNA-binding domain"/>
    <property type="match status" value="1"/>
</dbReference>
<dbReference type="SUPFAM" id="SSF46785">
    <property type="entry name" value="Winged helix' DNA-binding domain"/>
    <property type="match status" value="1"/>
</dbReference>
<dbReference type="RefSeq" id="WP_378998051.1">
    <property type="nucleotide sequence ID" value="NZ_JBHSMT010000025.1"/>
</dbReference>
<dbReference type="InterPro" id="IPR000847">
    <property type="entry name" value="LysR_HTH_N"/>
</dbReference>
<dbReference type="Gene3D" id="3.40.190.290">
    <property type="match status" value="1"/>
</dbReference>
<feature type="domain" description="HTH lysR-type" evidence="5">
    <location>
        <begin position="1"/>
        <end position="59"/>
    </location>
</feature>
<dbReference type="Proteomes" id="UP001596045">
    <property type="component" value="Unassembled WGS sequence"/>
</dbReference>
<evidence type="ECO:0000259" key="5">
    <source>
        <dbReference type="PROSITE" id="PS50931"/>
    </source>
</evidence>
<dbReference type="InterPro" id="IPR036390">
    <property type="entry name" value="WH_DNA-bd_sf"/>
</dbReference>
<keyword evidence="3" id="KW-0238">DNA-binding</keyword>
<evidence type="ECO:0000256" key="1">
    <source>
        <dbReference type="ARBA" id="ARBA00009437"/>
    </source>
</evidence>
<keyword evidence="2" id="KW-0805">Transcription regulation</keyword>
<dbReference type="PANTHER" id="PTHR30537:SF5">
    <property type="entry name" value="HTH-TYPE TRANSCRIPTIONAL ACTIVATOR TTDR-RELATED"/>
    <property type="match status" value="1"/>
</dbReference>
<dbReference type="Pfam" id="PF03466">
    <property type="entry name" value="LysR_substrate"/>
    <property type="match status" value="1"/>
</dbReference>
<dbReference type="InterPro" id="IPR058163">
    <property type="entry name" value="LysR-type_TF_proteobact-type"/>
</dbReference>
<sequence length="305" mass="33684">MNLFEAMKVFVKVAELGSLSGAARALGLSNPSVSRHIADLEQYLQARLLNRSTRRLSLTDTGSAYLERSKQVLFDLEQATLAAGMHAAKPSGVLRLNAPVSFSVSHLGRVLPLYAQRYPNVALDVTLSDRIVDLIEEGFDLAIRIGRLQDSNLVTRKIAPARLLLCASPAYLEQHGTPQQPSDLERHTCLTYAYSMPGDEWRLQRDGKTHTVRIKGGLHCNNGDLLRAAALGGMGIIRQPTFIIGDDIRNGRLVPLLTDYHGPELAIHAVYPSRQHLSAKVRTFVDFLAEQFGDAPDWDRDLPLS</sequence>
<evidence type="ECO:0000313" key="7">
    <source>
        <dbReference type="Proteomes" id="UP001596045"/>
    </source>
</evidence>
<evidence type="ECO:0000256" key="2">
    <source>
        <dbReference type="ARBA" id="ARBA00023015"/>
    </source>
</evidence>
<dbReference type="Pfam" id="PF00126">
    <property type="entry name" value="HTH_1"/>
    <property type="match status" value="1"/>
</dbReference>
<protein>
    <submittedName>
        <fullName evidence="6">LysR family transcriptional regulator</fullName>
    </submittedName>
</protein>
<organism evidence="6 7">
    <name type="scientific">Paraherbaspirillum soli</name>
    <dbReference type="NCBI Taxonomy" id="631222"/>
    <lineage>
        <taxon>Bacteria</taxon>
        <taxon>Pseudomonadati</taxon>
        <taxon>Pseudomonadota</taxon>
        <taxon>Betaproteobacteria</taxon>
        <taxon>Burkholderiales</taxon>
        <taxon>Oxalobacteraceae</taxon>
        <taxon>Paraherbaspirillum</taxon>
    </lineage>
</organism>
<name>A0ABW0MCZ6_9BURK</name>
<dbReference type="PANTHER" id="PTHR30537">
    <property type="entry name" value="HTH-TYPE TRANSCRIPTIONAL REGULATOR"/>
    <property type="match status" value="1"/>
</dbReference>
<dbReference type="PROSITE" id="PS50931">
    <property type="entry name" value="HTH_LYSR"/>
    <property type="match status" value="1"/>
</dbReference>
<dbReference type="EMBL" id="JBHSMT010000025">
    <property type="protein sequence ID" value="MFC5474942.1"/>
    <property type="molecule type" value="Genomic_DNA"/>
</dbReference>
<dbReference type="SUPFAM" id="SSF53850">
    <property type="entry name" value="Periplasmic binding protein-like II"/>
    <property type="match status" value="1"/>
</dbReference>
<reference evidence="7" key="1">
    <citation type="journal article" date="2019" name="Int. J. Syst. Evol. Microbiol.">
        <title>The Global Catalogue of Microorganisms (GCM) 10K type strain sequencing project: providing services to taxonomists for standard genome sequencing and annotation.</title>
        <authorList>
            <consortium name="The Broad Institute Genomics Platform"/>
            <consortium name="The Broad Institute Genome Sequencing Center for Infectious Disease"/>
            <person name="Wu L."/>
            <person name="Ma J."/>
        </authorList>
    </citation>
    <scope>NUCLEOTIDE SEQUENCE [LARGE SCALE GENOMIC DNA]</scope>
    <source>
        <strain evidence="7">JCM 17066</strain>
    </source>
</reference>
<gene>
    <name evidence="6" type="ORF">ACFPM8_13355</name>
</gene>
<keyword evidence="4" id="KW-0804">Transcription</keyword>
<dbReference type="CDD" id="cd08422">
    <property type="entry name" value="PBP2_CrgA_like"/>
    <property type="match status" value="1"/>
</dbReference>
<dbReference type="InterPro" id="IPR036388">
    <property type="entry name" value="WH-like_DNA-bd_sf"/>
</dbReference>
<proteinExistence type="inferred from homology"/>
<accession>A0ABW0MCZ6</accession>
<evidence type="ECO:0000256" key="3">
    <source>
        <dbReference type="ARBA" id="ARBA00023125"/>
    </source>
</evidence>
<evidence type="ECO:0000313" key="6">
    <source>
        <dbReference type="EMBL" id="MFC5474942.1"/>
    </source>
</evidence>
<comment type="similarity">
    <text evidence="1">Belongs to the LysR transcriptional regulatory family.</text>
</comment>